<evidence type="ECO:0000256" key="3">
    <source>
        <dbReference type="ARBA" id="ARBA00022741"/>
    </source>
</evidence>
<dbReference type="SMART" id="SM00382">
    <property type="entry name" value="AAA"/>
    <property type="match status" value="1"/>
</dbReference>
<evidence type="ECO:0000256" key="5">
    <source>
        <dbReference type="ARBA" id="ARBA00022967"/>
    </source>
</evidence>
<dbReference type="STRING" id="655353.SAMN04488056_11873"/>
<evidence type="ECO:0000259" key="7">
    <source>
        <dbReference type="PROSITE" id="PS50893"/>
    </source>
</evidence>
<dbReference type="InterPro" id="IPR003593">
    <property type="entry name" value="AAA+_ATPase"/>
</dbReference>
<proteinExistence type="inferred from homology"/>
<dbReference type="Proteomes" id="UP000199236">
    <property type="component" value="Unassembled WGS sequence"/>
</dbReference>
<dbReference type="SUPFAM" id="SSF52540">
    <property type="entry name" value="P-loop containing nucleoside triphosphate hydrolases"/>
    <property type="match status" value="1"/>
</dbReference>
<dbReference type="NCBIfam" id="NF010068">
    <property type="entry name" value="PRK13548.1"/>
    <property type="match status" value="1"/>
</dbReference>
<evidence type="ECO:0000313" key="9">
    <source>
        <dbReference type="Proteomes" id="UP000199236"/>
    </source>
</evidence>
<dbReference type="PANTHER" id="PTHR42794:SF1">
    <property type="entry name" value="HEMIN IMPORT ATP-BINDING PROTEIN HMUV"/>
    <property type="match status" value="1"/>
</dbReference>
<dbReference type="PROSITE" id="PS50893">
    <property type="entry name" value="ABC_TRANSPORTER_2"/>
    <property type="match status" value="1"/>
</dbReference>
<keyword evidence="5" id="KW-1278">Translocase</keyword>
<keyword evidence="4 8" id="KW-0067">ATP-binding</keyword>
<sequence length="266" mass="29029">MSYAFEMKGASVQVGTKTLLHPADLTIKAGELVVIVGPNGAGKSTLMKLLTGDYTPACGQVFYDGETLGSWSAGEMAARRAVMPQSDPLAFPFTVFEVVQLGARLSSASQEEAKQRALKALMKVNLAGYEGRFYQELSGGEQQRVQLARILCQVWNPVADRIPRYLFLDEPTASLDIRHQLGILSLARDFVSKGGGCFAILHDLNLASMFADRLLVVSQGHIVADGLPREILTDQLMSEVFSVPIRVSQTPLTHHHPFILPQSCML</sequence>
<name>A0A1I5LZ20_9HYPH</name>
<dbReference type="Gene3D" id="3.40.50.300">
    <property type="entry name" value="P-loop containing nucleotide triphosphate hydrolases"/>
    <property type="match status" value="1"/>
</dbReference>
<gene>
    <name evidence="8" type="ORF">SAMN04488056_11873</name>
</gene>
<comment type="function">
    <text evidence="6">Part of the ABC transporter complex HmuTUV involved in hemin import. Responsible for energy coupling to the transport system.</text>
</comment>
<comment type="similarity">
    <text evidence="1">Belongs to the ABC transporter superfamily.</text>
</comment>
<dbReference type="CDD" id="cd03214">
    <property type="entry name" value="ABC_Iron-Siderophores_B12_Hemin"/>
    <property type="match status" value="1"/>
</dbReference>
<dbReference type="GO" id="GO:0005524">
    <property type="term" value="F:ATP binding"/>
    <property type="evidence" value="ECO:0007669"/>
    <property type="project" value="UniProtKB-KW"/>
</dbReference>
<dbReference type="Pfam" id="PF00005">
    <property type="entry name" value="ABC_tran"/>
    <property type="match status" value="1"/>
</dbReference>
<evidence type="ECO:0000256" key="6">
    <source>
        <dbReference type="ARBA" id="ARBA00037066"/>
    </source>
</evidence>
<evidence type="ECO:0000256" key="4">
    <source>
        <dbReference type="ARBA" id="ARBA00022840"/>
    </source>
</evidence>
<dbReference type="PANTHER" id="PTHR42794">
    <property type="entry name" value="HEMIN IMPORT ATP-BINDING PROTEIN HMUV"/>
    <property type="match status" value="1"/>
</dbReference>
<dbReference type="EMBL" id="FOVR01000018">
    <property type="protein sequence ID" value="SFP02460.1"/>
    <property type="molecule type" value="Genomic_DNA"/>
</dbReference>
<dbReference type="InterPro" id="IPR003439">
    <property type="entry name" value="ABC_transporter-like_ATP-bd"/>
</dbReference>
<keyword evidence="9" id="KW-1185">Reference proteome</keyword>
<dbReference type="PROSITE" id="PS00211">
    <property type="entry name" value="ABC_TRANSPORTER_1"/>
    <property type="match status" value="1"/>
</dbReference>
<reference evidence="8 9" key="1">
    <citation type="submission" date="2016-10" db="EMBL/GenBank/DDBJ databases">
        <authorList>
            <person name="de Groot N.N."/>
        </authorList>
    </citation>
    <scope>NUCLEOTIDE SEQUENCE [LARGE SCALE GENOMIC DNA]</scope>
    <source>
        <strain evidence="8 9">CGMCC 1.9157</strain>
    </source>
</reference>
<evidence type="ECO:0000256" key="2">
    <source>
        <dbReference type="ARBA" id="ARBA00022448"/>
    </source>
</evidence>
<evidence type="ECO:0000256" key="1">
    <source>
        <dbReference type="ARBA" id="ARBA00005417"/>
    </source>
</evidence>
<feature type="domain" description="ABC transporter" evidence="7">
    <location>
        <begin position="5"/>
        <end position="244"/>
    </location>
</feature>
<dbReference type="InterPro" id="IPR027417">
    <property type="entry name" value="P-loop_NTPase"/>
</dbReference>
<accession>A0A1I5LZ20</accession>
<dbReference type="AlphaFoldDB" id="A0A1I5LZ20"/>
<protein>
    <submittedName>
        <fullName evidence="8">Iron complex transport system ATP-binding protein</fullName>
    </submittedName>
</protein>
<evidence type="ECO:0000313" key="8">
    <source>
        <dbReference type="EMBL" id="SFP02460.1"/>
    </source>
</evidence>
<dbReference type="InterPro" id="IPR017871">
    <property type="entry name" value="ABC_transporter-like_CS"/>
</dbReference>
<organism evidence="8 9">
    <name type="scientific">Cohaesibacter marisflavi</name>
    <dbReference type="NCBI Taxonomy" id="655353"/>
    <lineage>
        <taxon>Bacteria</taxon>
        <taxon>Pseudomonadati</taxon>
        <taxon>Pseudomonadota</taxon>
        <taxon>Alphaproteobacteria</taxon>
        <taxon>Hyphomicrobiales</taxon>
        <taxon>Cohaesibacteraceae</taxon>
    </lineage>
</organism>
<keyword evidence="2" id="KW-0813">Transport</keyword>
<dbReference type="GO" id="GO:0016887">
    <property type="term" value="F:ATP hydrolysis activity"/>
    <property type="evidence" value="ECO:0007669"/>
    <property type="project" value="InterPro"/>
</dbReference>
<keyword evidence="3" id="KW-0547">Nucleotide-binding</keyword>